<evidence type="ECO:0000256" key="1">
    <source>
        <dbReference type="SAM" id="MobiDB-lite"/>
    </source>
</evidence>
<keyword evidence="3" id="KW-1185">Reference proteome</keyword>
<comment type="caution">
    <text evidence="2">The sequence shown here is derived from an EMBL/GenBank/DDBJ whole genome shotgun (WGS) entry which is preliminary data.</text>
</comment>
<protein>
    <submittedName>
        <fullName evidence="2">Uncharacterized protein</fullName>
    </submittedName>
</protein>
<dbReference type="AlphaFoldDB" id="A0A4E0RW97"/>
<reference evidence="2" key="1">
    <citation type="submission" date="2019-03" db="EMBL/GenBank/DDBJ databases">
        <title>Improved annotation for the trematode Fasciola hepatica.</title>
        <authorList>
            <person name="Choi Y.-J."/>
            <person name="Martin J."/>
            <person name="Mitreva M."/>
        </authorList>
    </citation>
    <scope>NUCLEOTIDE SEQUENCE [LARGE SCALE GENOMIC DNA]</scope>
</reference>
<evidence type="ECO:0000313" key="2">
    <source>
        <dbReference type="EMBL" id="THD26998.1"/>
    </source>
</evidence>
<organism evidence="2 3">
    <name type="scientific">Fasciola hepatica</name>
    <name type="common">Liver fluke</name>
    <dbReference type="NCBI Taxonomy" id="6192"/>
    <lineage>
        <taxon>Eukaryota</taxon>
        <taxon>Metazoa</taxon>
        <taxon>Spiralia</taxon>
        <taxon>Lophotrochozoa</taxon>
        <taxon>Platyhelminthes</taxon>
        <taxon>Trematoda</taxon>
        <taxon>Digenea</taxon>
        <taxon>Plagiorchiida</taxon>
        <taxon>Echinostomata</taxon>
        <taxon>Echinostomatoidea</taxon>
        <taxon>Fasciolidae</taxon>
        <taxon>Fasciola</taxon>
    </lineage>
</organism>
<dbReference type="Proteomes" id="UP000230066">
    <property type="component" value="Unassembled WGS sequence"/>
</dbReference>
<feature type="region of interest" description="Disordered" evidence="1">
    <location>
        <begin position="125"/>
        <end position="147"/>
    </location>
</feature>
<sequence length="315" mass="37086">MSMRIAHRIHGKRLLKQINVTFRLKEIEIKLKKSKEVEQAGAKVLDANIIGKLTSILESMTERNVWRTKVYPQLKEVEKIVQEFSRHNPCTKLQLENIHKQVTLLACTCLKLPKPIFHEDVRNLRKESHGKRARTSSRKGPGSHPIKTEKILERLQNKLKETEILYQIQKEKFEQVQKVLSVQIEENIKEQWIHHSTPREISQKIDLSRLLSSCCSLEEEICEIQMDNNKNYGPKTDVLRLQRIVQTGNTELEKLITENQETEYEIEKLRSELDILFNGENLSTEVLEMLWKRIDTGILTGIEEENKKRWDWYIS</sequence>
<evidence type="ECO:0000313" key="3">
    <source>
        <dbReference type="Proteomes" id="UP000230066"/>
    </source>
</evidence>
<feature type="compositionally biased region" description="Basic residues" evidence="1">
    <location>
        <begin position="128"/>
        <end position="137"/>
    </location>
</feature>
<gene>
    <name evidence="2" type="ORF">D915_001490</name>
</gene>
<proteinExistence type="predicted"/>
<dbReference type="EMBL" id="JXXN02000559">
    <property type="protein sequence ID" value="THD26998.1"/>
    <property type="molecule type" value="Genomic_DNA"/>
</dbReference>
<accession>A0A4E0RW97</accession>
<name>A0A4E0RW97_FASHE</name>